<dbReference type="RefSeq" id="XP_070882550.1">
    <property type="nucleotide sequence ID" value="XM_071030090.1"/>
</dbReference>
<sequence>MLFLRARRARSSRISAANVSLALEPLPPPGSPACGVLFPLRYCDVLCRRVWAWAAEVVFAAEGFSLSCADGVRGLNQRSWESRGARSGRESIFVSSQRDIYGRKMRSKLSPSNQLASYVS</sequence>
<protein>
    <submittedName>
        <fullName evidence="1">Uncharacterized protein</fullName>
    </submittedName>
</protein>
<evidence type="ECO:0000313" key="2">
    <source>
        <dbReference type="Proteomes" id="UP001610432"/>
    </source>
</evidence>
<organism evidence="1 2">
    <name type="scientific">Aspergillus lucknowensis</name>
    <dbReference type="NCBI Taxonomy" id="176173"/>
    <lineage>
        <taxon>Eukaryota</taxon>
        <taxon>Fungi</taxon>
        <taxon>Dikarya</taxon>
        <taxon>Ascomycota</taxon>
        <taxon>Pezizomycotina</taxon>
        <taxon>Eurotiomycetes</taxon>
        <taxon>Eurotiomycetidae</taxon>
        <taxon>Eurotiales</taxon>
        <taxon>Aspergillaceae</taxon>
        <taxon>Aspergillus</taxon>
        <taxon>Aspergillus subgen. Nidulantes</taxon>
    </lineage>
</organism>
<dbReference type="EMBL" id="JBFXLQ010000050">
    <property type="protein sequence ID" value="KAL2863571.1"/>
    <property type="molecule type" value="Genomic_DNA"/>
</dbReference>
<dbReference type="Proteomes" id="UP001610432">
    <property type="component" value="Unassembled WGS sequence"/>
</dbReference>
<name>A0ABR4LG89_9EURO</name>
<comment type="caution">
    <text evidence="1">The sequence shown here is derived from an EMBL/GenBank/DDBJ whole genome shotgun (WGS) entry which is preliminary data.</text>
</comment>
<accession>A0ABR4LG89</accession>
<reference evidence="1 2" key="1">
    <citation type="submission" date="2024-07" db="EMBL/GenBank/DDBJ databases">
        <title>Section-level genome sequencing and comparative genomics of Aspergillus sections Usti and Cavernicolus.</title>
        <authorList>
            <consortium name="Lawrence Berkeley National Laboratory"/>
            <person name="Nybo J.L."/>
            <person name="Vesth T.C."/>
            <person name="Theobald S."/>
            <person name="Frisvad J.C."/>
            <person name="Larsen T.O."/>
            <person name="Kjaerboelling I."/>
            <person name="Rothschild-Mancinelli K."/>
            <person name="Lyhne E.K."/>
            <person name="Kogle M.E."/>
            <person name="Barry K."/>
            <person name="Clum A."/>
            <person name="Na H."/>
            <person name="Ledsgaard L."/>
            <person name="Lin J."/>
            <person name="Lipzen A."/>
            <person name="Kuo A."/>
            <person name="Riley R."/>
            <person name="Mondo S."/>
            <person name="Labutti K."/>
            <person name="Haridas S."/>
            <person name="Pangalinan J."/>
            <person name="Salamov A.A."/>
            <person name="Simmons B.A."/>
            <person name="Magnuson J.K."/>
            <person name="Chen J."/>
            <person name="Drula E."/>
            <person name="Henrissat B."/>
            <person name="Wiebenga A."/>
            <person name="Lubbers R.J."/>
            <person name="Gomes A.C."/>
            <person name="Macurrencykelacurrency M.R."/>
            <person name="Stajich J."/>
            <person name="Grigoriev I.V."/>
            <person name="Mortensen U.H."/>
            <person name="De Vries R.P."/>
            <person name="Baker S.E."/>
            <person name="Andersen M.R."/>
        </authorList>
    </citation>
    <scope>NUCLEOTIDE SEQUENCE [LARGE SCALE GENOMIC DNA]</scope>
    <source>
        <strain evidence="1 2">CBS 449.75</strain>
    </source>
</reference>
<dbReference type="GeneID" id="98145162"/>
<gene>
    <name evidence="1" type="ORF">BJX67DRAFT_363300</name>
</gene>
<keyword evidence="2" id="KW-1185">Reference proteome</keyword>
<proteinExistence type="predicted"/>
<evidence type="ECO:0000313" key="1">
    <source>
        <dbReference type="EMBL" id="KAL2863571.1"/>
    </source>
</evidence>